<dbReference type="RefSeq" id="WP_021842152.1">
    <property type="nucleotide sequence ID" value="NZ_CACRUX010000073.1"/>
</dbReference>
<evidence type="ECO:0000313" key="9">
    <source>
        <dbReference type="EMBL" id="VYU40790.1"/>
    </source>
</evidence>
<evidence type="ECO:0000256" key="5">
    <source>
        <dbReference type="PIRSR" id="PIRSR001430-1"/>
    </source>
</evidence>
<evidence type="ECO:0000256" key="1">
    <source>
        <dbReference type="ARBA" id="ARBA00009375"/>
    </source>
</evidence>
<dbReference type="NCBIfam" id="TIGR00071">
    <property type="entry name" value="hisT_truA"/>
    <property type="match status" value="1"/>
</dbReference>
<evidence type="ECO:0000259" key="8">
    <source>
        <dbReference type="Pfam" id="PF01416"/>
    </source>
</evidence>
<evidence type="ECO:0000256" key="2">
    <source>
        <dbReference type="ARBA" id="ARBA00022694"/>
    </source>
</evidence>
<dbReference type="InterPro" id="IPR001406">
    <property type="entry name" value="PsdUridine_synth_TruA"/>
</dbReference>
<dbReference type="GO" id="GO:0160147">
    <property type="term" value="F:tRNA pseudouridine(38-40) synthase activity"/>
    <property type="evidence" value="ECO:0007669"/>
    <property type="project" value="UniProtKB-EC"/>
</dbReference>
<comment type="function">
    <text evidence="4">Formation of pseudouridine at positions 38, 39 and 40 in the anticodon stem and loop of transfer RNAs.</text>
</comment>
<dbReference type="EC" id="5.4.99.12" evidence="4"/>
<feature type="binding site" evidence="4 6">
    <location>
        <position position="114"/>
    </location>
    <ligand>
        <name>substrate</name>
    </ligand>
</feature>
<dbReference type="FunFam" id="3.30.70.580:FF:000001">
    <property type="entry name" value="tRNA pseudouridine synthase A"/>
    <property type="match status" value="1"/>
</dbReference>
<dbReference type="PIRSF" id="PIRSF001430">
    <property type="entry name" value="tRNA_psdUrid_synth"/>
    <property type="match status" value="1"/>
</dbReference>
<dbReference type="PANTHER" id="PTHR11142">
    <property type="entry name" value="PSEUDOURIDYLATE SYNTHASE"/>
    <property type="match status" value="1"/>
</dbReference>
<name>A0A6N3EI85_9FIRM</name>
<evidence type="ECO:0000256" key="4">
    <source>
        <dbReference type="HAMAP-Rule" id="MF_00171"/>
    </source>
</evidence>
<dbReference type="Pfam" id="PF01416">
    <property type="entry name" value="PseudoU_synth_1"/>
    <property type="match status" value="2"/>
</dbReference>
<dbReference type="InterPro" id="IPR020094">
    <property type="entry name" value="TruA/RsuA/RluB/E/F_N"/>
</dbReference>
<feature type="active site" description="Nucleophile" evidence="4 5">
    <location>
        <position position="56"/>
    </location>
</feature>
<dbReference type="InterPro" id="IPR020103">
    <property type="entry name" value="PsdUridine_synth_cat_dom_sf"/>
</dbReference>
<accession>A0A6N3EI85</accession>
<sequence>MATEQRNIRLIVAYDGTELNGYQSQVNGITVQDCLEAALTKVCNEPISIYGASRTDAGVHAKFQVVTFFTTGRVPVENLTRALIAHLPPFIVIRRAEEIPLDWRPRWKIVGKEYIYTIHNDVIEDPLGMRFHWHVKKPLNREAMVAAAKALEGTHDFTTLQGANSTPANPVKTMFAVSLKFNGPAVYIHVIGDGFLYHMVRNIAGLLVDVGLGRIEPAKIPELLAARNRRLIGKTAPPQGLCLEEIFFDEERRQAVIDSLQA</sequence>
<dbReference type="GO" id="GO:0031119">
    <property type="term" value="P:tRNA pseudouridine synthesis"/>
    <property type="evidence" value="ECO:0007669"/>
    <property type="project" value="UniProtKB-UniRule"/>
</dbReference>
<keyword evidence="2 4" id="KW-0819">tRNA processing</keyword>
<dbReference type="Gene3D" id="3.30.70.660">
    <property type="entry name" value="Pseudouridine synthase I, catalytic domain, C-terminal subdomain"/>
    <property type="match status" value="1"/>
</dbReference>
<evidence type="ECO:0000256" key="7">
    <source>
        <dbReference type="RuleBase" id="RU003792"/>
    </source>
</evidence>
<feature type="domain" description="Pseudouridine synthase I TruA alpha/beta" evidence="8">
    <location>
        <begin position="147"/>
        <end position="249"/>
    </location>
</feature>
<proteinExistence type="inferred from homology"/>
<evidence type="ECO:0000256" key="6">
    <source>
        <dbReference type="PIRSR" id="PIRSR001430-2"/>
    </source>
</evidence>
<comment type="caution">
    <text evidence="4">Lacks conserved residue(s) required for the propagation of feature annotation.</text>
</comment>
<dbReference type="InterPro" id="IPR020095">
    <property type="entry name" value="PsdUridine_synth_TruA_C"/>
</dbReference>
<evidence type="ECO:0000256" key="3">
    <source>
        <dbReference type="ARBA" id="ARBA00023235"/>
    </source>
</evidence>
<reference evidence="9" key="1">
    <citation type="submission" date="2019-11" db="EMBL/GenBank/DDBJ databases">
        <authorList>
            <person name="Feng L."/>
        </authorList>
    </citation>
    <scope>NUCLEOTIDE SEQUENCE</scope>
    <source>
        <strain evidence="9">VrattiLFYP33</strain>
    </source>
</reference>
<comment type="subunit">
    <text evidence="4">Homodimer.</text>
</comment>
<dbReference type="GO" id="GO:0003723">
    <property type="term" value="F:RNA binding"/>
    <property type="evidence" value="ECO:0007669"/>
    <property type="project" value="InterPro"/>
</dbReference>
<protein>
    <recommendedName>
        <fullName evidence="4">tRNA pseudouridine synthase A</fullName>
        <ecNumber evidence="4">5.4.99.12</ecNumber>
    </recommendedName>
    <alternativeName>
        <fullName evidence="4">tRNA pseudouridine(38-40) synthase</fullName>
    </alternativeName>
    <alternativeName>
        <fullName evidence="4">tRNA pseudouridylate synthase I</fullName>
    </alternativeName>
    <alternativeName>
        <fullName evidence="4">tRNA-uridine isomerase I</fullName>
    </alternativeName>
</protein>
<comment type="catalytic activity">
    <reaction evidence="4 7">
        <text>uridine(38/39/40) in tRNA = pseudouridine(38/39/40) in tRNA</text>
        <dbReference type="Rhea" id="RHEA:22376"/>
        <dbReference type="Rhea" id="RHEA-COMP:10085"/>
        <dbReference type="Rhea" id="RHEA-COMP:10087"/>
        <dbReference type="ChEBI" id="CHEBI:65314"/>
        <dbReference type="ChEBI" id="CHEBI:65315"/>
        <dbReference type="EC" id="5.4.99.12"/>
    </reaction>
</comment>
<comment type="similarity">
    <text evidence="1 4 7">Belongs to the tRNA pseudouridine synthase TruA family.</text>
</comment>
<feature type="domain" description="Pseudouridine synthase I TruA alpha/beta" evidence="8">
    <location>
        <begin position="11"/>
        <end position="106"/>
    </location>
</feature>
<dbReference type="EMBL" id="CACRUX010000073">
    <property type="protein sequence ID" value="VYU40790.1"/>
    <property type="molecule type" value="Genomic_DNA"/>
</dbReference>
<gene>
    <name evidence="4 9" type="primary">truA</name>
    <name evidence="9" type="ORF">VRLFYP33_01956</name>
</gene>
<dbReference type="PANTHER" id="PTHR11142:SF0">
    <property type="entry name" value="TRNA PSEUDOURIDINE SYNTHASE-LIKE 1"/>
    <property type="match status" value="1"/>
</dbReference>
<keyword evidence="3 4" id="KW-0413">Isomerase</keyword>
<dbReference type="Gene3D" id="3.30.70.580">
    <property type="entry name" value="Pseudouridine synthase I, catalytic domain, N-terminal subdomain"/>
    <property type="match status" value="1"/>
</dbReference>
<dbReference type="CDD" id="cd02570">
    <property type="entry name" value="PseudoU_synth_EcTruA"/>
    <property type="match status" value="1"/>
</dbReference>
<dbReference type="AlphaFoldDB" id="A0A6N3EI85"/>
<organism evidence="9">
    <name type="scientific">Veillonella ratti</name>
    <dbReference type="NCBI Taxonomy" id="103892"/>
    <lineage>
        <taxon>Bacteria</taxon>
        <taxon>Bacillati</taxon>
        <taxon>Bacillota</taxon>
        <taxon>Negativicutes</taxon>
        <taxon>Veillonellales</taxon>
        <taxon>Veillonellaceae</taxon>
        <taxon>Veillonella</taxon>
    </lineage>
</organism>
<dbReference type="SUPFAM" id="SSF55120">
    <property type="entry name" value="Pseudouridine synthase"/>
    <property type="match status" value="1"/>
</dbReference>
<dbReference type="HAMAP" id="MF_00171">
    <property type="entry name" value="TruA"/>
    <property type="match status" value="1"/>
</dbReference>
<dbReference type="InterPro" id="IPR020097">
    <property type="entry name" value="PsdUridine_synth_TruA_a/b_dom"/>
</dbReference>